<organism evidence="2 3">
    <name type="scientific">Galerina marginata (strain CBS 339.88)</name>
    <dbReference type="NCBI Taxonomy" id="685588"/>
    <lineage>
        <taxon>Eukaryota</taxon>
        <taxon>Fungi</taxon>
        <taxon>Dikarya</taxon>
        <taxon>Basidiomycota</taxon>
        <taxon>Agaricomycotina</taxon>
        <taxon>Agaricomycetes</taxon>
        <taxon>Agaricomycetidae</taxon>
        <taxon>Agaricales</taxon>
        <taxon>Agaricineae</taxon>
        <taxon>Strophariaceae</taxon>
        <taxon>Galerina</taxon>
    </lineage>
</organism>
<name>A0A067SZI9_GALM3</name>
<dbReference type="Proteomes" id="UP000027222">
    <property type="component" value="Unassembled WGS sequence"/>
</dbReference>
<evidence type="ECO:0000259" key="1">
    <source>
        <dbReference type="PROSITE" id="PS50181"/>
    </source>
</evidence>
<proteinExistence type="predicted"/>
<dbReference type="EMBL" id="KL142389">
    <property type="protein sequence ID" value="KDR72193.1"/>
    <property type="molecule type" value="Genomic_DNA"/>
</dbReference>
<dbReference type="PROSITE" id="PS50181">
    <property type="entry name" value="FBOX"/>
    <property type="match status" value="1"/>
</dbReference>
<dbReference type="AlphaFoldDB" id="A0A067SZI9"/>
<dbReference type="InterPro" id="IPR001810">
    <property type="entry name" value="F-box_dom"/>
</dbReference>
<keyword evidence="3" id="KW-1185">Reference proteome</keyword>
<gene>
    <name evidence="2" type="ORF">GALMADRAFT_213254</name>
</gene>
<sequence length="312" mass="35067">MGNSVSLPSEVLFNGIKHMDFEKLRTLAVVNRQLRPLVKTVLRLRVYGGLKPFMSESKIVSFLSTLAKTDSVVGGSVAQGIITPSIFYNSSPRNLNIFVPEDHAERWEDYLEEEFGYLADRREAHWSRTVKTLTFMFLKEDCLEGYVRDGALGIVICESYGSSCLVPILASPFTSQMNFLTESYIYCLHPRLTPNLMTVEVPAPSGNETLEDAQDEYKELLRTRGLEVLDENAQDVLCGEGAFCLGLLRFFGMKIIGREKCAGDAVSMVYWNEDGDMDDFLGQKGVRFWMGGRPEGVNCEHKAHASRLLKFS</sequence>
<accession>A0A067SZI9</accession>
<protein>
    <recommendedName>
        <fullName evidence="1">F-box domain-containing protein</fullName>
    </recommendedName>
</protein>
<evidence type="ECO:0000313" key="2">
    <source>
        <dbReference type="EMBL" id="KDR72193.1"/>
    </source>
</evidence>
<dbReference type="HOGENOM" id="CLU_082782_0_0_1"/>
<reference evidence="3" key="1">
    <citation type="journal article" date="2014" name="Proc. Natl. Acad. Sci. U.S.A.">
        <title>Extensive sampling of basidiomycete genomes demonstrates inadequacy of the white-rot/brown-rot paradigm for wood decay fungi.</title>
        <authorList>
            <person name="Riley R."/>
            <person name="Salamov A.A."/>
            <person name="Brown D.W."/>
            <person name="Nagy L.G."/>
            <person name="Floudas D."/>
            <person name="Held B.W."/>
            <person name="Levasseur A."/>
            <person name="Lombard V."/>
            <person name="Morin E."/>
            <person name="Otillar R."/>
            <person name="Lindquist E.A."/>
            <person name="Sun H."/>
            <person name="LaButti K.M."/>
            <person name="Schmutz J."/>
            <person name="Jabbour D."/>
            <person name="Luo H."/>
            <person name="Baker S.E."/>
            <person name="Pisabarro A.G."/>
            <person name="Walton J.D."/>
            <person name="Blanchette R.A."/>
            <person name="Henrissat B."/>
            <person name="Martin F."/>
            <person name="Cullen D."/>
            <person name="Hibbett D.S."/>
            <person name="Grigoriev I.V."/>
        </authorList>
    </citation>
    <scope>NUCLEOTIDE SEQUENCE [LARGE SCALE GENOMIC DNA]</scope>
    <source>
        <strain evidence="3">CBS 339.88</strain>
    </source>
</reference>
<evidence type="ECO:0000313" key="3">
    <source>
        <dbReference type="Proteomes" id="UP000027222"/>
    </source>
</evidence>
<feature type="domain" description="F-box" evidence="1">
    <location>
        <begin position="1"/>
        <end position="50"/>
    </location>
</feature>
<dbReference type="OrthoDB" id="3053245at2759"/>